<dbReference type="Pfam" id="PF05354">
    <property type="entry name" value="Phage_attach"/>
    <property type="match status" value="1"/>
</dbReference>
<dbReference type="GO" id="GO:0019068">
    <property type="term" value="P:virion assembly"/>
    <property type="evidence" value="ECO:0007669"/>
    <property type="project" value="InterPro"/>
</dbReference>
<comment type="caution">
    <text evidence="1">The sequence shown here is derived from an EMBL/GenBank/DDBJ whole genome shotgun (WGS) entry which is preliminary data.</text>
</comment>
<proteinExistence type="predicted"/>
<dbReference type="InterPro" id="IPR008018">
    <property type="entry name" value="Phage_tail_attach_FII"/>
</dbReference>
<dbReference type="InterPro" id="IPR053734">
    <property type="entry name" value="Phage_Head-Tail_Connect_sf"/>
</dbReference>
<reference evidence="1 2" key="1">
    <citation type="submission" date="2018-03" db="EMBL/GenBank/DDBJ databases">
        <title>Comparative genomics illustrates the genes involved in a hyperalkaliphilic mechanisms of Serpentinomonas isolated from highly-alkaline calcium-rich serpentinized springs.</title>
        <authorList>
            <person name="Suzuki S."/>
            <person name="Ishii S."/>
            <person name="Walworth N."/>
            <person name="Bird L."/>
            <person name="Kuenen J.G."/>
            <person name="Nealson K.H."/>
        </authorList>
    </citation>
    <scope>NUCLEOTIDE SEQUENCE [LARGE SCALE GENOMIC DNA]</scope>
    <source>
        <strain evidence="1 2">P1</strain>
    </source>
</reference>
<accession>A0A2S9K338</accession>
<protein>
    <submittedName>
        <fullName evidence="1">Uncharacterized protein</fullName>
    </submittedName>
</protein>
<gene>
    <name evidence="1" type="ORF">C6P64_12580</name>
</gene>
<organism evidence="1 2">
    <name type="scientific">Malikia granosa</name>
    <dbReference type="NCBI Taxonomy" id="263067"/>
    <lineage>
        <taxon>Bacteria</taxon>
        <taxon>Pseudomonadati</taxon>
        <taxon>Pseudomonadota</taxon>
        <taxon>Betaproteobacteria</taxon>
        <taxon>Burkholderiales</taxon>
        <taxon>Comamonadaceae</taxon>
        <taxon>Malikia</taxon>
    </lineage>
</organism>
<dbReference type="AlphaFoldDB" id="A0A2S9K338"/>
<evidence type="ECO:0000313" key="2">
    <source>
        <dbReference type="Proteomes" id="UP000238589"/>
    </source>
</evidence>
<evidence type="ECO:0000313" key="1">
    <source>
        <dbReference type="EMBL" id="PRD64804.1"/>
    </source>
</evidence>
<name>A0A2S9K338_9BURK</name>
<dbReference type="Gene3D" id="2.40.10.180">
    <property type="entry name" value="Phage tail proteins"/>
    <property type="match status" value="1"/>
</dbReference>
<keyword evidence="2" id="KW-1185">Reference proteome</keyword>
<dbReference type="EMBL" id="PVLQ01000046">
    <property type="protein sequence ID" value="PRD64804.1"/>
    <property type="molecule type" value="Genomic_DNA"/>
</dbReference>
<sequence length="112" mass="12121">MNAAVIQRLSNAVATFASGEQVSGIFDDAHARGDVGMLAMADSRPTFTLLTADIPLAVRNWFVLYVNPGLSTEESDAVDLRLVLRGATYRVTEHEPDGTGMSTLVLKRELRA</sequence>
<dbReference type="Proteomes" id="UP000238589">
    <property type="component" value="Unassembled WGS sequence"/>
</dbReference>